<keyword evidence="5" id="KW-1185">Reference proteome</keyword>
<comment type="caution">
    <text evidence="4">The sequence shown here is derived from an EMBL/GenBank/DDBJ whole genome shotgun (WGS) entry which is preliminary data.</text>
</comment>
<proteinExistence type="predicted"/>
<accession>A0A401UWQ2</accession>
<reference evidence="4 5" key="1">
    <citation type="submission" date="2018-11" db="EMBL/GenBank/DDBJ databases">
        <title>Draft genome sequence of Cellulomonas takizawaensis strain TKZ-21.</title>
        <authorList>
            <person name="Yamamura H."/>
            <person name="Hayashi T."/>
            <person name="Hamada M."/>
            <person name="Serisawa Y."/>
            <person name="Matsuyama K."/>
            <person name="Nakagawa Y."/>
            <person name="Otoguro M."/>
            <person name="Yanagida F."/>
            <person name="Hayakawa M."/>
        </authorList>
    </citation>
    <scope>NUCLEOTIDE SEQUENCE [LARGE SCALE GENOMIC DNA]</scope>
    <source>
        <strain evidence="4 5">TKZ-21</strain>
    </source>
</reference>
<sequence length="548" mass="57699">MQDVHLVEADEHDDRTVAPSGRARPGRDRRGPGAGGPTGAPDGADAPSAAADDRHDTDGSDASPVHRWVRTHLRLLVPAVLAVAALLVGAQLLLDARERARVAALADVRGVLRPVDPGLGVRWASGAEDARVVESGVLVDGLVVGAAPLPAAQVQVRALDELTGALRWTRELDLPTPVMTPDAASPATWTVCTTAGAPSTSTNSPDDARPVVACLAQQPGSDIGPPPEVSLWFLDARDGTLLSTQRLPGDAAFTVLDGRLLTAVREEDEDGGGDRSTRWRVTATDPATQEALWTWTTPPIDAPRVTQQPTDVWSSSFASLDARADHVLLAVGSSSWLLDTDGSMLRRDGLEPGWWPELARGGAVVHSTWSRDGRPQSRLLRPDGSRTTVDATPLWLTVDDGSVPGSVLFATRDVGPSGVVASVSARDASTGDLRWRVTGVEATSAVLLDDRLYVVGADGLAAIDATTGAVRWTTPLGRTVDELSTDGRWLLLRGPGPVVEAYATADGGRAWRADLTGEALEPGTNLRVGWQVPRMYALRTDGSVAVLG</sequence>
<gene>
    <name evidence="4" type="ORF">CTKZ_06630</name>
</gene>
<name>A0A401UWQ2_9CELL</name>
<dbReference type="SUPFAM" id="SSF50998">
    <property type="entry name" value="Quinoprotein alcohol dehydrogenase-like"/>
    <property type="match status" value="1"/>
</dbReference>
<dbReference type="InterPro" id="IPR011047">
    <property type="entry name" value="Quinoprotein_ADH-like_sf"/>
</dbReference>
<dbReference type="InterPro" id="IPR002372">
    <property type="entry name" value="PQQ_rpt_dom"/>
</dbReference>
<evidence type="ECO:0000256" key="2">
    <source>
        <dbReference type="SAM" id="Phobius"/>
    </source>
</evidence>
<dbReference type="EMBL" id="BHYL01000050">
    <property type="protein sequence ID" value="GCD19101.1"/>
    <property type="molecule type" value="Genomic_DNA"/>
</dbReference>
<feature type="region of interest" description="Disordered" evidence="1">
    <location>
        <begin position="1"/>
        <end position="63"/>
    </location>
</feature>
<dbReference type="InterPro" id="IPR018391">
    <property type="entry name" value="PQQ_b-propeller_rpt"/>
</dbReference>
<organism evidence="4 5">
    <name type="scientific">Cellulomonas algicola</name>
    <dbReference type="NCBI Taxonomy" id="2071633"/>
    <lineage>
        <taxon>Bacteria</taxon>
        <taxon>Bacillati</taxon>
        <taxon>Actinomycetota</taxon>
        <taxon>Actinomycetes</taxon>
        <taxon>Micrococcales</taxon>
        <taxon>Cellulomonadaceae</taxon>
        <taxon>Cellulomonas</taxon>
    </lineage>
</organism>
<keyword evidence="2" id="KW-1133">Transmembrane helix</keyword>
<feature type="transmembrane region" description="Helical" evidence="2">
    <location>
        <begin position="75"/>
        <end position="94"/>
    </location>
</feature>
<feature type="compositionally biased region" description="Low complexity" evidence="1">
    <location>
        <begin position="39"/>
        <end position="50"/>
    </location>
</feature>
<keyword evidence="2" id="KW-0812">Transmembrane</keyword>
<evidence type="ECO:0000313" key="5">
    <source>
        <dbReference type="Proteomes" id="UP000288246"/>
    </source>
</evidence>
<keyword evidence="2" id="KW-0472">Membrane</keyword>
<evidence type="ECO:0000256" key="1">
    <source>
        <dbReference type="SAM" id="MobiDB-lite"/>
    </source>
</evidence>
<dbReference type="Proteomes" id="UP000288246">
    <property type="component" value="Unassembled WGS sequence"/>
</dbReference>
<dbReference type="SMART" id="SM00564">
    <property type="entry name" value="PQQ"/>
    <property type="match status" value="3"/>
</dbReference>
<dbReference type="AlphaFoldDB" id="A0A401UWQ2"/>
<feature type="compositionally biased region" description="Basic and acidic residues" evidence="1">
    <location>
        <begin position="1"/>
        <end position="16"/>
    </location>
</feature>
<dbReference type="InterPro" id="IPR015943">
    <property type="entry name" value="WD40/YVTN_repeat-like_dom_sf"/>
</dbReference>
<evidence type="ECO:0000259" key="3">
    <source>
        <dbReference type="Pfam" id="PF13360"/>
    </source>
</evidence>
<protein>
    <recommendedName>
        <fullName evidence="3">Pyrrolo-quinoline quinone repeat domain-containing protein</fullName>
    </recommendedName>
</protein>
<evidence type="ECO:0000313" key="4">
    <source>
        <dbReference type="EMBL" id="GCD19101.1"/>
    </source>
</evidence>
<dbReference type="Gene3D" id="2.130.10.10">
    <property type="entry name" value="YVTN repeat-like/Quinoprotein amine dehydrogenase"/>
    <property type="match status" value="1"/>
</dbReference>
<feature type="domain" description="Pyrrolo-quinoline quinone repeat" evidence="3">
    <location>
        <begin position="422"/>
        <end position="522"/>
    </location>
</feature>
<dbReference type="Pfam" id="PF13360">
    <property type="entry name" value="PQQ_2"/>
    <property type="match status" value="1"/>
</dbReference>